<dbReference type="EMBL" id="BAABME010020154">
    <property type="protein sequence ID" value="GAA0159562.1"/>
    <property type="molecule type" value="Genomic_DNA"/>
</dbReference>
<dbReference type="InterPro" id="IPR017853">
    <property type="entry name" value="GH"/>
</dbReference>
<dbReference type="SMART" id="SM00768">
    <property type="entry name" value="X8"/>
    <property type="match status" value="1"/>
</dbReference>
<dbReference type="Pfam" id="PF07983">
    <property type="entry name" value="X8"/>
    <property type="match status" value="1"/>
</dbReference>
<name>A0AAV3Q654_LITER</name>
<dbReference type="PANTHER" id="PTHR32227">
    <property type="entry name" value="GLUCAN ENDO-1,3-BETA-GLUCOSIDASE BG1-RELATED-RELATED"/>
    <property type="match status" value="1"/>
</dbReference>
<keyword evidence="5" id="KW-1003">Cell membrane</keyword>
<keyword evidence="6" id="KW-0336">GPI-anchor</keyword>
<feature type="chain" id="PRO_5043808524" description="glucan endo-1,3-beta-D-glucosidase" evidence="15">
    <location>
        <begin position="21"/>
        <end position="464"/>
    </location>
</feature>
<evidence type="ECO:0000256" key="12">
    <source>
        <dbReference type="ARBA" id="ARBA00023288"/>
    </source>
</evidence>
<reference evidence="17 18" key="1">
    <citation type="submission" date="2024-01" db="EMBL/GenBank/DDBJ databases">
        <title>The complete chloroplast genome sequence of Lithospermum erythrorhizon: insights into the phylogenetic relationship among Boraginaceae species and the maternal lineages of purple gromwells.</title>
        <authorList>
            <person name="Okada T."/>
            <person name="Watanabe K."/>
        </authorList>
    </citation>
    <scope>NUCLEOTIDE SEQUENCE [LARGE SCALE GENOMIC DNA]</scope>
</reference>
<evidence type="ECO:0000256" key="11">
    <source>
        <dbReference type="ARBA" id="ARBA00023180"/>
    </source>
</evidence>
<dbReference type="GO" id="GO:0098552">
    <property type="term" value="C:side of membrane"/>
    <property type="evidence" value="ECO:0007669"/>
    <property type="project" value="UniProtKB-KW"/>
</dbReference>
<accession>A0AAV3Q654</accession>
<dbReference type="FunFam" id="3.20.20.80:FF:000005">
    <property type="entry name" value="Glucan endo-1,3-beta-glucosidase 14"/>
    <property type="match status" value="1"/>
</dbReference>
<gene>
    <name evidence="17" type="ORF">LIER_38892</name>
</gene>
<feature type="domain" description="X8" evidence="16">
    <location>
        <begin position="374"/>
        <end position="459"/>
    </location>
</feature>
<evidence type="ECO:0000256" key="13">
    <source>
        <dbReference type="ARBA" id="ARBA00023295"/>
    </source>
</evidence>
<keyword evidence="9" id="KW-0472">Membrane</keyword>
<evidence type="ECO:0000256" key="15">
    <source>
        <dbReference type="SAM" id="SignalP"/>
    </source>
</evidence>
<evidence type="ECO:0000256" key="10">
    <source>
        <dbReference type="ARBA" id="ARBA00023157"/>
    </source>
</evidence>
<keyword evidence="18" id="KW-1185">Reference proteome</keyword>
<evidence type="ECO:0000256" key="3">
    <source>
        <dbReference type="ARBA" id="ARBA00008773"/>
    </source>
</evidence>
<evidence type="ECO:0000256" key="1">
    <source>
        <dbReference type="ARBA" id="ARBA00000382"/>
    </source>
</evidence>
<dbReference type="GO" id="GO:0042973">
    <property type="term" value="F:glucan endo-1,3-beta-D-glucosidase activity"/>
    <property type="evidence" value="ECO:0007669"/>
    <property type="project" value="UniProtKB-EC"/>
</dbReference>
<evidence type="ECO:0000256" key="2">
    <source>
        <dbReference type="ARBA" id="ARBA00004609"/>
    </source>
</evidence>
<evidence type="ECO:0000259" key="16">
    <source>
        <dbReference type="SMART" id="SM00768"/>
    </source>
</evidence>
<evidence type="ECO:0000256" key="4">
    <source>
        <dbReference type="ARBA" id="ARBA00012780"/>
    </source>
</evidence>
<dbReference type="EC" id="3.2.1.39" evidence="4"/>
<evidence type="ECO:0000256" key="8">
    <source>
        <dbReference type="ARBA" id="ARBA00022801"/>
    </source>
</evidence>
<keyword evidence="7 15" id="KW-0732">Signal</keyword>
<dbReference type="InterPro" id="IPR012946">
    <property type="entry name" value="X8"/>
</dbReference>
<dbReference type="FunFam" id="1.20.58.1040:FF:000001">
    <property type="entry name" value="Glucan endo-1,3-beta-glucosidase 4"/>
    <property type="match status" value="1"/>
</dbReference>
<feature type="signal peptide" evidence="15">
    <location>
        <begin position="1"/>
        <end position="20"/>
    </location>
</feature>
<dbReference type="Pfam" id="PF00332">
    <property type="entry name" value="Glyco_hydro_17"/>
    <property type="match status" value="1"/>
</dbReference>
<dbReference type="InterPro" id="IPR044965">
    <property type="entry name" value="Glyco_hydro_17_plant"/>
</dbReference>
<dbReference type="GO" id="GO:0005975">
    <property type="term" value="P:carbohydrate metabolic process"/>
    <property type="evidence" value="ECO:0007669"/>
    <property type="project" value="InterPro"/>
</dbReference>
<dbReference type="InterPro" id="IPR000490">
    <property type="entry name" value="Glyco_hydro_17"/>
</dbReference>
<evidence type="ECO:0000256" key="7">
    <source>
        <dbReference type="ARBA" id="ARBA00022729"/>
    </source>
</evidence>
<dbReference type="Gene3D" id="3.20.20.80">
    <property type="entry name" value="Glycosidases"/>
    <property type="match status" value="1"/>
</dbReference>
<keyword evidence="11" id="KW-0325">Glycoprotein</keyword>
<evidence type="ECO:0000313" key="17">
    <source>
        <dbReference type="EMBL" id="GAA0159562.1"/>
    </source>
</evidence>
<keyword evidence="13" id="KW-0326">Glycosidase</keyword>
<dbReference type="AlphaFoldDB" id="A0AAV3Q654"/>
<comment type="similarity">
    <text evidence="3 14">Belongs to the glycosyl hydrolase 17 family.</text>
</comment>
<keyword evidence="10" id="KW-1015">Disulfide bond</keyword>
<evidence type="ECO:0000256" key="9">
    <source>
        <dbReference type="ARBA" id="ARBA00023136"/>
    </source>
</evidence>
<protein>
    <recommendedName>
        <fullName evidence="4">glucan endo-1,3-beta-D-glucosidase</fullName>
        <ecNumber evidence="4">3.2.1.39</ecNumber>
    </recommendedName>
</protein>
<dbReference type="Gene3D" id="1.20.58.1040">
    <property type="match status" value="1"/>
</dbReference>
<dbReference type="GO" id="GO:0005886">
    <property type="term" value="C:plasma membrane"/>
    <property type="evidence" value="ECO:0007669"/>
    <property type="project" value="UniProtKB-SubCell"/>
</dbReference>
<sequence>MQIIAMFLASFLCFASLTSAHNSAKVGICYGQLGNNLPKPSKSTQLIKNLKAKRVKLYDTNPEILKALQKTNIQVSIMVPNNLITNISTNQTLSNTWVSTNVVPFYPQTMIRYLLVGNEILSNPPNTTWFNLVPAMRKIKYSLKKFGLKKIKVGTPLAMDCLESSFPPSNGTFRSDVKNTLIKPLLSFLNKTKSFFFIDVYPFFPWSSEPKSIDLNYALMNPTNVTYKDPSTNLTYTNLLDQMLDSVYFAMLKLGYPNTRLFIGETGWPNGCDIDQIGGNIYNAATYNRNLIKKLTTKPPLGTPARPGTILPSFIFALYNENQKAGPGTERHFGLLYPNGTSVYETDFSGKAKESEYKPLPKPTNNEPLKGVKIFCVVAEGANRTELAGALGYACGQGNGTCNAIQPGKKCYKPNSLVWHASYAFSSYWSQLRSTGASCYFNGLATQTTKDPSYGSCKFPSVNF</sequence>
<evidence type="ECO:0000256" key="6">
    <source>
        <dbReference type="ARBA" id="ARBA00022622"/>
    </source>
</evidence>
<evidence type="ECO:0000256" key="14">
    <source>
        <dbReference type="RuleBase" id="RU004335"/>
    </source>
</evidence>
<comment type="caution">
    <text evidence="17">The sequence shown here is derived from an EMBL/GenBank/DDBJ whole genome shotgun (WGS) entry which is preliminary data.</text>
</comment>
<proteinExistence type="inferred from homology"/>
<evidence type="ECO:0000313" key="18">
    <source>
        <dbReference type="Proteomes" id="UP001454036"/>
    </source>
</evidence>
<keyword evidence="8" id="KW-0378">Hydrolase</keyword>
<dbReference type="Proteomes" id="UP001454036">
    <property type="component" value="Unassembled WGS sequence"/>
</dbReference>
<organism evidence="17 18">
    <name type="scientific">Lithospermum erythrorhizon</name>
    <name type="common">Purple gromwell</name>
    <name type="synonym">Lithospermum officinale var. erythrorhizon</name>
    <dbReference type="NCBI Taxonomy" id="34254"/>
    <lineage>
        <taxon>Eukaryota</taxon>
        <taxon>Viridiplantae</taxon>
        <taxon>Streptophyta</taxon>
        <taxon>Embryophyta</taxon>
        <taxon>Tracheophyta</taxon>
        <taxon>Spermatophyta</taxon>
        <taxon>Magnoliopsida</taxon>
        <taxon>eudicotyledons</taxon>
        <taxon>Gunneridae</taxon>
        <taxon>Pentapetalae</taxon>
        <taxon>asterids</taxon>
        <taxon>lamiids</taxon>
        <taxon>Boraginales</taxon>
        <taxon>Boraginaceae</taxon>
        <taxon>Boraginoideae</taxon>
        <taxon>Lithospermeae</taxon>
        <taxon>Lithospermum</taxon>
    </lineage>
</organism>
<dbReference type="GO" id="GO:0009506">
    <property type="term" value="C:plasmodesma"/>
    <property type="evidence" value="ECO:0007669"/>
    <property type="project" value="UniProtKB-ARBA"/>
</dbReference>
<comment type="catalytic activity">
    <reaction evidence="1">
        <text>Hydrolysis of (1-&gt;3)-beta-D-glucosidic linkages in (1-&gt;3)-beta-D-glucans.</text>
        <dbReference type="EC" id="3.2.1.39"/>
    </reaction>
</comment>
<keyword evidence="12" id="KW-0449">Lipoprotein</keyword>
<dbReference type="SUPFAM" id="SSF51445">
    <property type="entry name" value="(Trans)glycosidases"/>
    <property type="match status" value="1"/>
</dbReference>
<evidence type="ECO:0000256" key="5">
    <source>
        <dbReference type="ARBA" id="ARBA00022475"/>
    </source>
</evidence>
<comment type="subcellular location">
    <subcellularLocation>
        <location evidence="2">Cell membrane</location>
        <topology evidence="2">Lipid-anchor</topology>
        <topology evidence="2">GPI-anchor</topology>
    </subcellularLocation>
</comment>